<protein>
    <submittedName>
        <fullName evidence="2">Uncharacterized protein</fullName>
    </submittedName>
</protein>
<comment type="caution">
    <text evidence="2">The sequence shown here is derived from an EMBL/GenBank/DDBJ whole genome shotgun (WGS) entry which is preliminary data.</text>
</comment>
<feature type="compositionally biased region" description="Basic and acidic residues" evidence="1">
    <location>
        <begin position="34"/>
        <end position="52"/>
    </location>
</feature>
<gene>
    <name evidence="2" type="ORF">H5410_010871</name>
</gene>
<dbReference type="EMBL" id="JACXVP010000002">
    <property type="protein sequence ID" value="KAG5625653.1"/>
    <property type="molecule type" value="Genomic_DNA"/>
</dbReference>
<organism evidence="2 3">
    <name type="scientific">Solanum commersonii</name>
    <name type="common">Commerson's wild potato</name>
    <name type="synonym">Commerson's nightshade</name>
    <dbReference type="NCBI Taxonomy" id="4109"/>
    <lineage>
        <taxon>Eukaryota</taxon>
        <taxon>Viridiplantae</taxon>
        <taxon>Streptophyta</taxon>
        <taxon>Embryophyta</taxon>
        <taxon>Tracheophyta</taxon>
        <taxon>Spermatophyta</taxon>
        <taxon>Magnoliopsida</taxon>
        <taxon>eudicotyledons</taxon>
        <taxon>Gunneridae</taxon>
        <taxon>Pentapetalae</taxon>
        <taxon>asterids</taxon>
        <taxon>lamiids</taxon>
        <taxon>Solanales</taxon>
        <taxon>Solanaceae</taxon>
        <taxon>Solanoideae</taxon>
        <taxon>Solaneae</taxon>
        <taxon>Solanum</taxon>
    </lineage>
</organism>
<evidence type="ECO:0000313" key="2">
    <source>
        <dbReference type="EMBL" id="KAG5625653.1"/>
    </source>
</evidence>
<keyword evidence="3" id="KW-1185">Reference proteome</keyword>
<feature type="region of interest" description="Disordered" evidence="1">
    <location>
        <begin position="24"/>
        <end position="52"/>
    </location>
</feature>
<dbReference type="AlphaFoldDB" id="A0A9J6ALX9"/>
<proteinExistence type="predicted"/>
<reference evidence="2 3" key="1">
    <citation type="submission" date="2020-09" db="EMBL/GenBank/DDBJ databases">
        <title>De no assembly of potato wild relative species, Solanum commersonii.</title>
        <authorList>
            <person name="Cho K."/>
        </authorList>
    </citation>
    <scope>NUCLEOTIDE SEQUENCE [LARGE SCALE GENOMIC DNA]</scope>
    <source>
        <strain evidence="2">LZ3.2</strain>
        <tissue evidence="2">Leaf</tissue>
    </source>
</reference>
<name>A0A9J6ALX9_SOLCO</name>
<dbReference type="Proteomes" id="UP000824120">
    <property type="component" value="Chromosome 2"/>
</dbReference>
<evidence type="ECO:0000313" key="3">
    <source>
        <dbReference type="Proteomes" id="UP000824120"/>
    </source>
</evidence>
<evidence type="ECO:0000256" key="1">
    <source>
        <dbReference type="SAM" id="MobiDB-lite"/>
    </source>
</evidence>
<sequence>MASNNKKHFAVKYLECRYNYAARSKVRPSTKVSETFEKNNNDAETETEKKKR</sequence>
<accession>A0A9J6ALX9</accession>